<dbReference type="InterPro" id="IPR058639">
    <property type="entry name" value="BSH_YknX-like"/>
</dbReference>
<comment type="caution">
    <text evidence="8">The sequence shown here is derived from an EMBL/GenBank/DDBJ whole genome shotgun (WGS) entry which is preliminary data.</text>
</comment>
<keyword evidence="3 4" id="KW-0175">Coiled coil</keyword>
<evidence type="ECO:0000313" key="8">
    <source>
        <dbReference type="EMBL" id="MBB6217603.1"/>
    </source>
</evidence>
<dbReference type="InterPro" id="IPR058636">
    <property type="entry name" value="Beta-barrel_YknX"/>
</dbReference>
<dbReference type="NCBIfam" id="TIGR01730">
    <property type="entry name" value="RND_mfp"/>
    <property type="match status" value="1"/>
</dbReference>
<gene>
    <name evidence="8" type="ORF">HNQ80_003726</name>
</gene>
<comment type="subcellular location">
    <subcellularLocation>
        <location evidence="1">Cell envelope</location>
    </subcellularLocation>
</comment>
<feature type="domain" description="YknX-like beta-barrel" evidence="7">
    <location>
        <begin position="256"/>
        <end position="334"/>
    </location>
</feature>
<dbReference type="Gene3D" id="1.10.287.470">
    <property type="entry name" value="Helix hairpin bin"/>
    <property type="match status" value="1"/>
</dbReference>
<sequence length="421" mass="46425">MAKSRKKMFIMIGVALIVVLFVGAAAVKASQQKQDVGTLVKTATIEKQDIEAHILTSGEVVSMEKREVLPDVSAKIERILVKEGDQVEAGQELVKLASGDLDYQMKEAEIKLAMEKDNLQQLSKENYTEMEIALSNAEIQYRDAQTAYENNKKLYESGAVSKSELDTAKSNLDQNYNNYLLAKKNLENLKTGSEVTAQEKQVRLSELAMEKIGTELEKYIVKSPISGTVTNVDGVEGSLAAADVAIMKVVNTNSLEIVTNISEYDIHKVALGQQVKITGDAFEGKEYKGTVKYIDATAFSNETGQGKETVVKVKIEVIDKNTELKPGFSATTDILTERKKGALVIPYEAIYTKKNGEKVVFTIEKGKAKEHLVKTGIESELAVEVIANDLHEKDLVIMNPTEQLKDGDPVKENKVMKNDKN</sequence>
<dbReference type="InterPro" id="IPR050465">
    <property type="entry name" value="UPF0194_transport"/>
</dbReference>
<dbReference type="Gene3D" id="2.40.30.170">
    <property type="match status" value="1"/>
</dbReference>
<feature type="domain" description="YknX-like C-terminal permuted SH3-like" evidence="6">
    <location>
        <begin position="342"/>
        <end position="411"/>
    </location>
</feature>
<feature type="coiled-coil region" evidence="4">
    <location>
        <begin position="105"/>
        <end position="189"/>
    </location>
</feature>
<dbReference type="InterPro" id="IPR006143">
    <property type="entry name" value="RND_pump_MFP"/>
</dbReference>
<feature type="domain" description="YknX-like barrel-sandwich hybrid" evidence="5">
    <location>
        <begin position="75"/>
        <end position="235"/>
    </location>
</feature>
<dbReference type="Pfam" id="PF25989">
    <property type="entry name" value="YknX_C"/>
    <property type="match status" value="1"/>
</dbReference>
<dbReference type="AlphaFoldDB" id="A0A841KW54"/>
<dbReference type="GO" id="GO:0030313">
    <property type="term" value="C:cell envelope"/>
    <property type="evidence" value="ECO:0007669"/>
    <property type="project" value="UniProtKB-SubCell"/>
</dbReference>
<dbReference type="EMBL" id="JACHEN010000025">
    <property type="protein sequence ID" value="MBB6217603.1"/>
    <property type="molecule type" value="Genomic_DNA"/>
</dbReference>
<dbReference type="GO" id="GO:0022857">
    <property type="term" value="F:transmembrane transporter activity"/>
    <property type="evidence" value="ECO:0007669"/>
    <property type="project" value="InterPro"/>
</dbReference>
<dbReference type="SUPFAM" id="SSF111369">
    <property type="entry name" value="HlyD-like secretion proteins"/>
    <property type="match status" value="2"/>
</dbReference>
<evidence type="ECO:0000256" key="3">
    <source>
        <dbReference type="ARBA" id="ARBA00023054"/>
    </source>
</evidence>
<evidence type="ECO:0000256" key="4">
    <source>
        <dbReference type="SAM" id="Coils"/>
    </source>
</evidence>
<reference evidence="8 9" key="1">
    <citation type="submission" date="2020-08" db="EMBL/GenBank/DDBJ databases">
        <title>Genomic Encyclopedia of Type Strains, Phase IV (KMG-IV): sequencing the most valuable type-strain genomes for metagenomic binning, comparative biology and taxonomic classification.</title>
        <authorList>
            <person name="Goeker M."/>
        </authorList>
    </citation>
    <scope>NUCLEOTIDE SEQUENCE [LARGE SCALE GENOMIC DNA]</scope>
    <source>
        <strain evidence="8 9">DSM 103526</strain>
    </source>
</reference>
<evidence type="ECO:0000256" key="1">
    <source>
        <dbReference type="ARBA" id="ARBA00004196"/>
    </source>
</evidence>
<dbReference type="PANTHER" id="PTHR32347">
    <property type="entry name" value="EFFLUX SYSTEM COMPONENT YKNX-RELATED"/>
    <property type="match status" value="1"/>
</dbReference>
<dbReference type="Gene3D" id="2.40.420.20">
    <property type="match status" value="1"/>
</dbReference>
<dbReference type="PRINTS" id="PR01490">
    <property type="entry name" value="RTXTOXIND"/>
</dbReference>
<proteinExistence type="inferred from homology"/>
<dbReference type="RefSeq" id="WP_184312099.1">
    <property type="nucleotide sequence ID" value="NZ_JACHEN010000025.1"/>
</dbReference>
<accession>A0A841KW54</accession>
<dbReference type="PANTHER" id="PTHR32347:SF14">
    <property type="entry name" value="EFFLUX SYSTEM COMPONENT YKNX-RELATED"/>
    <property type="match status" value="1"/>
</dbReference>
<dbReference type="InterPro" id="IPR058637">
    <property type="entry name" value="YknX-like_C"/>
</dbReference>
<keyword evidence="9" id="KW-1185">Reference proteome</keyword>
<dbReference type="Proteomes" id="UP000579281">
    <property type="component" value="Unassembled WGS sequence"/>
</dbReference>
<dbReference type="GO" id="GO:0016020">
    <property type="term" value="C:membrane"/>
    <property type="evidence" value="ECO:0007669"/>
    <property type="project" value="InterPro"/>
</dbReference>
<evidence type="ECO:0000259" key="7">
    <source>
        <dbReference type="Pfam" id="PF25990"/>
    </source>
</evidence>
<evidence type="ECO:0000259" key="5">
    <source>
        <dbReference type="Pfam" id="PF25984"/>
    </source>
</evidence>
<dbReference type="Pfam" id="PF25990">
    <property type="entry name" value="Beta-barrel_YknX"/>
    <property type="match status" value="1"/>
</dbReference>
<evidence type="ECO:0000259" key="6">
    <source>
        <dbReference type="Pfam" id="PF25989"/>
    </source>
</evidence>
<dbReference type="Pfam" id="PF25984">
    <property type="entry name" value="BSH_YknX"/>
    <property type="match status" value="1"/>
</dbReference>
<organism evidence="8 9">
    <name type="scientific">Anaerosolibacter carboniphilus</name>
    <dbReference type="NCBI Taxonomy" id="1417629"/>
    <lineage>
        <taxon>Bacteria</taxon>
        <taxon>Bacillati</taxon>
        <taxon>Bacillota</taxon>
        <taxon>Clostridia</taxon>
        <taxon>Peptostreptococcales</taxon>
        <taxon>Thermotaleaceae</taxon>
        <taxon>Anaerosolibacter</taxon>
    </lineage>
</organism>
<evidence type="ECO:0000256" key="2">
    <source>
        <dbReference type="ARBA" id="ARBA00009477"/>
    </source>
</evidence>
<dbReference type="Gene3D" id="2.40.50.100">
    <property type="match status" value="2"/>
</dbReference>
<evidence type="ECO:0000313" key="9">
    <source>
        <dbReference type="Proteomes" id="UP000579281"/>
    </source>
</evidence>
<name>A0A841KW54_9FIRM</name>
<protein>
    <submittedName>
        <fullName evidence="8">HlyD family secretion protein</fullName>
    </submittedName>
</protein>
<comment type="similarity">
    <text evidence="2">Belongs to the membrane fusion protein (MFP) (TC 8.A.1) family.</text>
</comment>